<proteinExistence type="predicted"/>
<dbReference type="EMBL" id="KP136319">
    <property type="protein sequence ID" value="AJF98492.1"/>
    <property type="molecule type" value="Genomic_DNA"/>
</dbReference>
<sequence>MARVAWPNSCAIAQSLFLSWFYFFRPFPRRRPLRSHAPPARCCWVLNFSFFIFRISRFKNLPLVWGVTPSPHFFCSHATRSRQKAQAAPTLLACSDKRRRSRPEEATFFFVKVAAFWRCDGTVA</sequence>
<evidence type="ECO:0000256" key="1">
    <source>
        <dbReference type="SAM" id="Phobius"/>
    </source>
</evidence>
<accession>A0A0B5JF70</accession>
<dbReference type="KEGG" id="vg:23463409"/>
<protein>
    <submittedName>
        <fullName evidence="2">Uncharacterized protein</fullName>
    </submittedName>
</protein>
<keyword evidence="1" id="KW-1133">Transmembrane helix</keyword>
<dbReference type="GeneID" id="23463409"/>
<feature type="transmembrane region" description="Helical" evidence="1">
    <location>
        <begin position="6"/>
        <end position="24"/>
    </location>
</feature>
<organism evidence="2 3">
    <name type="scientific">Pandoravirus inopinatum</name>
    <dbReference type="NCBI Taxonomy" id="1605721"/>
    <lineage>
        <taxon>Viruses</taxon>
        <taxon>Pandoravirus</taxon>
    </lineage>
</organism>
<dbReference type="Proteomes" id="UP000202511">
    <property type="component" value="Segment"/>
</dbReference>
<name>A0A0B5JF70_9VIRU</name>
<evidence type="ECO:0000313" key="3">
    <source>
        <dbReference type="Proteomes" id="UP000202511"/>
    </source>
</evidence>
<evidence type="ECO:0000313" key="2">
    <source>
        <dbReference type="EMBL" id="AJF98492.1"/>
    </source>
</evidence>
<keyword evidence="1" id="KW-0812">Transmembrane</keyword>
<dbReference type="RefSeq" id="YP_009120727.1">
    <property type="nucleotide sequence ID" value="NC_026440.1"/>
</dbReference>
<keyword evidence="1" id="KW-0472">Membrane</keyword>
<reference evidence="2 3" key="1">
    <citation type="journal article" date="2015" name="Parasitol. Res.">
        <title>Viruses in close associations with free-living amoebae.</title>
        <authorList>
            <person name="Scheid P."/>
        </authorList>
    </citation>
    <scope>NUCLEOTIDE SEQUENCE [LARGE SCALE GENOMIC DNA]</scope>
    <source>
        <strain evidence="2">KlaHel</strain>
    </source>
</reference>